<dbReference type="SUPFAM" id="SSF46929">
    <property type="entry name" value="DNA helicase RuvA subunit, C-terminal domain"/>
    <property type="match status" value="1"/>
</dbReference>
<dbReference type="GO" id="GO:0000400">
    <property type="term" value="F:four-way junction DNA binding"/>
    <property type="evidence" value="ECO:0007669"/>
    <property type="project" value="UniProtKB-UniRule"/>
</dbReference>
<dbReference type="InterPro" id="IPR036267">
    <property type="entry name" value="RuvA_C_sf"/>
</dbReference>
<keyword evidence="1 6" id="KW-0963">Cytoplasm</keyword>
<comment type="subunit">
    <text evidence="6">Homotetramer. Forms an RuvA(8)-RuvB(12)-Holliday junction (HJ) complex. HJ DNA is sandwiched between 2 RuvA tetramers; dsDNA enters through RuvA and exits via RuvB. An RuvB hexamer assembles on each DNA strand where it exits the tetramer. Each RuvB hexamer is contacted by two RuvA subunits (via domain III) on 2 adjacent RuvB subunits; this complex drives branch migration. In the full resolvosome a probable DNA-RuvA(4)-RuvB(12)-RuvC(2) complex forms which resolves the HJ.</text>
</comment>
<keyword evidence="5 6" id="KW-0234">DNA repair</keyword>
<dbReference type="EMBL" id="CP046996">
    <property type="protein sequence ID" value="QHA00760.1"/>
    <property type="molecule type" value="Genomic_DNA"/>
</dbReference>
<dbReference type="Pfam" id="PF07499">
    <property type="entry name" value="RuvA_C"/>
    <property type="match status" value="1"/>
</dbReference>
<feature type="domain" description="Helix-hairpin-helix DNA-binding motif class 1" evidence="7">
    <location>
        <begin position="72"/>
        <end position="91"/>
    </location>
</feature>
<dbReference type="InterPro" id="IPR012340">
    <property type="entry name" value="NA-bd_OB-fold"/>
</dbReference>
<dbReference type="Gene3D" id="2.40.50.140">
    <property type="entry name" value="Nucleic acid-binding proteins"/>
    <property type="match status" value="1"/>
</dbReference>
<keyword evidence="2 6" id="KW-0227">DNA damage</keyword>
<feature type="domain" description="Helix-hairpin-helix DNA-binding motif class 1" evidence="7">
    <location>
        <begin position="107"/>
        <end position="126"/>
    </location>
</feature>
<comment type="subcellular location">
    <subcellularLocation>
        <location evidence="6">Cytoplasm</location>
    </subcellularLocation>
</comment>
<reference evidence="8 9" key="1">
    <citation type="submission" date="2019-12" db="EMBL/GenBank/DDBJ databases">
        <title>Sequence classification of anaerobic respiratory reductive dehalogenases: First we see many, then we see few.</title>
        <authorList>
            <person name="Molenda O."/>
            <person name="Puentes Jacome L.A."/>
            <person name="Cao X."/>
            <person name="Nesbo C.L."/>
            <person name="Tang S."/>
            <person name="Morson N."/>
            <person name="Patron J."/>
            <person name="Lomheim L."/>
            <person name="Wishart D.S."/>
            <person name="Edwards E.A."/>
        </authorList>
    </citation>
    <scope>NUCLEOTIDE SEQUENCE [LARGE SCALE GENOMIC DNA]</scope>
    <source>
        <strain evidence="8 9">12DCA</strain>
    </source>
</reference>
<comment type="caution">
    <text evidence="6">Lacks conserved residue(s) required for the propagation of feature annotation.</text>
</comment>
<dbReference type="InterPro" id="IPR003583">
    <property type="entry name" value="Hlx-hairpin-Hlx_DNA-bd_motif"/>
</dbReference>
<dbReference type="Proteomes" id="UP000430508">
    <property type="component" value="Chromosome"/>
</dbReference>
<dbReference type="CDD" id="cd14332">
    <property type="entry name" value="UBA_RuvA_C"/>
    <property type="match status" value="1"/>
</dbReference>
<evidence type="ECO:0000313" key="9">
    <source>
        <dbReference type="Proteomes" id="UP000430508"/>
    </source>
</evidence>
<dbReference type="InterPro" id="IPR013849">
    <property type="entry name" value="DNA_helicase_Holl-junc_RuvA_I"/>
</dbReference>
<organism evidence="8 9">
    <name type="scientific">Dehalobacter restrictus</name>
    <dbReference type="NCBI Taxonomy" id="55583"/>
    <lineage>
        <taxon>Bacteria</taxon>
        <taxon>Bacillati</taxon>
        <taxon>Bacillota</taxon>
        <taxon>Clostridia</taxon>
        <taxon>Eubacteriales</taxon>
        <taxon>Desulfitobacteriaceae</taxon>
        <taxon>Dehalobacter</taxon>
    </lineage>
</organism>
<feature type="region of interest" description="Domain III" evidence="6">
    <location>
        <begin position="150"/>
        <end position="199"/>
    </location>
</feature>
<dbReference type="Gene3D" id="1.10.8.10">
    <property type="entry name" value="DNA helicase RuvA subunit, C-terminal domain"/>
    <property type="match status" value="1"/>
</dbReference>
<evidence type="ECO:0000256" key="6">
    <source>
        <dbReference type="HAMAP-Rule" id="MF_00031"/>
    </source>
</evidence>
<dbReference type="GO" id="GO:0006310">
    <property type="term" value="P:DNA recombination"/>
    <property type="evidence" value="ECO:0007669"/>
    <property type="project" value="UniProtKB-UniRule"/>
</dbReference>
<dbReference type="Gene3D" id="1.10.150.20">
    <property type="entry name" value="5' to 3' exonuclease, C-terminal subdomain"/>
    <property type="match status" value="1"/>
</dbReference>
<dbReference type="GO" id="GO:0005524">
    <property type="term" value="F:ATP binding"/>
    <property type="evidence" value="ECO:0007669"/>
    <property type="project" value="InterPro"/>
</dbReference>
<dbReference type="NCBIfam" id="TIGR00084">
    <property type="entry name" value="ruvA"/>
    <property type="match status" value="1"/>
</dbReference>
<evidence type="ECO:0000313" key="8">
    <source>
        <dbReference type="EMBL" id="QHA00760.1"/>
    </source>
</evidence>
<dbReference type="SMART" id="SM00278">
    <property type="entry name" value="HhH1"/>
    <property type="match status" value="2"/>
</dbReference>
<comment type="similarity">
    <text evidence="6">Belongs to the RuvA family.</text>
</comment>
<evidence type="ECO:0000259" key="7">
    <source>
        <dbReference type="SMART" id="SM00278"/>
    </source>
</evidence>
<evidence type="ECO:0000256" key="1">
    <source>
        <dbReference type="ARBA" id="ARBA00022490"/>
    </source>
</evidence>
<keyword evidence="3 6" id="KW-0238">DNA-binding</keyword>
<dbReference type="InterPro" id="IPR010994">
    <property type="entry name" value="RuvA_2-like"/>
</dbReference>
<gene>
    <name evidence="6 8" type="primary">ruvA</name>
    <name evidence="8" type="ORF">GQ588_08995</name>
</gene>
<dbReference type="GO" id="GO:0009379">
    <property type="term" value="C:Holliday junction helicase complex"/>
    <property type="evidence" value="ECO:0007669"/>
    <property type="project" value="InterPro"/>
</dbReference>
<name>A0A857DHE6_9FIRM</name>
<evidence type="ECO:0000256" key="2">
    <source>
        <dbReference type="ARBA" id="ARBA00022763"/>
    </source>
</evidence>
<dbReference type="HAMAP" id="MF_00031">
    <property type="entry name" value="DNA_HJ_migration_RuvA"/>
    <property type="match status" value="1"/>
</dbReference>
<evidence type="ECO:0000256" key="4">
    <source>
        <dbReference type="ARBA" id="ARBA00023172"/>
    </source>
</evidence>
<feature type="region of interest" description="Domain II" evidence="6">
    <location>
        <begin position="64"/>
        <end position="141"/>
    </location>
</feature>
<sequence length="199" mass="21764">MIGMLRGTVWTAEADRLVLDVGGVGYLLHVPVSSMVKIRQGEETVLHTHLIMREDDLSLYGFLTRDEKELFLQLLSVTGIGPKAALSILSAFSVSKIKTAIVCEDVSQLTEVPGIGGKTAKRIILELKEKIKDVDIKAGTEDLGSFIPANDTLETLLALGFSRYEARDALTRAEKRGLSSMEDQLKEALRLLAGPSEHM</sequence>
<dbReference type="SUPFAM" id="SSF47781">
    <property type="entry name" value="RuvA domain 2-like"/>
    <property type="match status" value="1"/>
</dbReference>
<protein>
    <recommendedName>
        <fullName evidence="6">Holliday junction branch migration complex subunit RuvA</fullName>
    </recommendedName>
</protein>
<proteinExistence type="inferred from homology"/>
<dbReference type="InterPro" id="IPR000085">
    <property type="entry name" value="RuvA"/>
</dbReference>
<dbReference type="SUPFAM" id="SSF50249">
    <property type="entry name" value="Nucleic acid-binding proteins"/>
    <property type="match status" value="1"/>
</dbReference>
<evidence type="ECO:0000256" key="5">
    <source>
        <dbReference type="ARBA" id="ARBA00023204"/>
    </source>
</evidence>
<accession>A0A857DHE6</accession>
<dbReference type="GO" id="GO:0005737">
    <property type="term" value="C:cytoplasm"/>
    <property type="evidence" value="ECO:0007669"/>
    <property type="project" value="UniProtKB-SubCell"/>
</dbReference>
<dbReference type="GO" id="GO:0009378">
    <property type="term" value="F:four-way junction helicase activity"/>
    <property type="evidence" value="ECO:0007669"/>
    <property type="project" value="InterPro"/>
</dbReference>
<dbReference type="AlphaFoldDB" id="A0A857DHE6"/>
<comment type="function">
    <text evidence="6">The RuvA-RuvB-RuvC complex processes Holliday junction (HJ) DNA during genetic recombination and DNA repair, while the RuvA-RuvB complex plays an important role in the rescue of blocked DNA replication forks via replication fork reversal (RFR). RuvA specifically binds to HJ cruciform DNA, conferring on it an open structure. The RuvB hexamer acts as an ATP-dependent pump, pulling dsDNA into and through the RuvAB complex. HJ branch migration allows RuvC to scan DNA until it finds its consensus sequence, where it cleaves and resolves the cruciform DNA.</text>
</comment>
<dbReference type="GO" id="GO:0006281">
    <property type="term" value="P:DNA repair"/>
    <property type="evidence" value="ECO:0007669"/>
    <property type="project" value="UniProtKB-UniRule"/>
</dbReference>
<dbReference type="InterPro" id="IPR011114">
    <property type="entry name" value="RuvA_C"/>
</dbReference>
<evidence type="ECO:0000256" key="3">
    <source>
        <dbReference type="ARBA" id="ARBA00023125"/>
    </source>
</evidence>
<keyword evidence="4 6" id="KW-0233">DNA recombination</keyword>
<dbReference type="Pfam" id="PF14520">
    <property type="entry name" value="HHH_5"/>
    <property type="match status" value="1"/>
</dbReference>
<dbReference type="GO" id="GO:0048476">
    <property type="term" value="C:Holliday junction resolvase complex"/>
    <property type="evidence" value="ECO:0007669"/>
    <property type="project" value="UniProtKB-UniRule"/>
</dbReference>
<dbReference type="Pfam" id="PF01330">
    <property type="entry name" value="RuvA_N"/>
    <property type="match status" value="1"/>
</dbReference>
<comment type="domain">
    <text evidence="6">Has three domains with a flexible linker between the domains II and III and assumes an 'L' shape. Domain III is highly mobile and contacts RuvB.</text>
</comment>
<dbReference type="RefSeq" id="WP_019225938.1">
    <property type="nucleotide sequence ID" value="NZ_CP046996.1"/>
</dbReference>